<dbReference type="PANTHER" id="PTHR30185:SF12">
    <property type="entry name" value="TRANSCRIPTIONAL REGULATOR MANR"/>
    <property type="match status" value="1"/>
</dbReference>
<dbReference type="Gene3D" id="3.40.930.10">
    <property type="entry name" value="Mannitol-specific EII, Chain A"/>
    <property type="match status" value="1"/>
</dbReference>
<gene>
    <name evidence="5" type="ORF">FEZ48_13420</name>
</gene>
<evidence type="ECO:0000256" key="1">
    <source>
        <dbReference type="ARBA" id="ARBA00022737"/>
    </source>
</evidence>
<evidence type="ECO:0000259" key="3">
    <source>
        <dbReference type="PROSITE" id="PS51099"/>
    </source>
</evidence>
<evidence type="ECO:0000259" key="4">
    <source>
        <dbReference type="PROSITE" id="PS51372"/>
    </source>
</evidence>
<reference evidence="5 6" key="1">
    <citation type="submission" date="2019-05" db="EMBL/GenBank/DDBJ databases">
        <title>The metagenome of a microbial culture collection derived from dairy environment covers the genomic content of the human microbiome.</title>
        <authorList>
            <person name="Roder T."/>
            <person name="Wuthrich D."/>
            <person name="Sattari Z."/>
            <person name="Von Ah U."/>
            <person name="Bar C."/>
            <person name="Ronchi F."/>
            <person name="Macpherson A.J."/>
            <person name="Ganal-Vonarburg S.C."/>
            <person name="Bruggmann R."/>
            <person name="Vergeres G."/>
        </authorList>
    </citation>
    <scope>NUCLEOTIDE SEQUENCE [LARGE SCALE GENOMIC DNA]</scope>
    <source>
        <strain evidence="5 6">FAM 24235</strain>
    </source>
</reference>
<feature type="domain" description="PRD" evidence="4">
    <location>
        <begin position="165"/>
        <end position="272"/>
    </location>
</feature>
<dbReference type="Gene3D" id="1.10.1790.10">
    <property type="entry name" value="PRD domain"/>
    <property type="match status" value="2"/>
</dbReference>
<dbReference type="SUPFAM" id="SSF55804">
    <property type="entry name" value="Phoshotransferase/anion transport protein"/>
    <property type="match status" value="1"/>
</dbReference>
<dbReference type="InterPro" id="IPR002178">
    <property type="entry name" value="PTS_EIIA_type-2_dom"/>
</dbReference>
<dbReference type="SUPFAM" id="SSF63520">
    <property type="entry name" value="PTS-regulatory domain, PRD"/>
    <property type="match status" value="2"/>
</dbReference>
<dbReference type="InterPro" id="IPR036634">
    <property type="entry name" value="PRD_sf"/>
</dbReference>
<dbReference type="Pfam" id="PF00874">
    <property type="entry name" value="PRD"/>
    <property type="match status" value="2"/>
</dbReference>
<dbReference type="InterPro" id="IPR011608">
    <property type="entry name" value="PRD"/>
</dbReference>
<evidence type="ECO:0000313" key="6">
    <source>
        <dbReference type="Proteomes" id="UP000307201"/>
    </source>
</evidence>
<sequence>MDRLISELNAVIKNRDSELTIQRKNNYVFINGEEEEKRKLFNIFLSQEIETNQLSLDKYSNYFTSCDLNRLSTLILKFHNKYNISMNDFSAISFVLHIAVLVERISSGSTLPDSDKQIDENDFNDRMAALLSRLLEKEFHVSIPSGELLYIRRLYNGSLGKKVKYEEAYLPEIVDESLAQVNQMYGIDFSSDLQFKDSLTMHLSGLYLRGTSGRYLTNPLVGEMKSKFPFIYNISVYASSFFQEKLSIYFPDDEIAYIALHFLSASKTLSMGKKKRVLVVCPYGLASQRIIEDKLSKTRNFSVEIVQFVSVLEFSVSAIPEIDLIITSEELSRKTKLPTFQYNSFLTDNDIVEIERIFDRQMREPTVFDTFFKKELFFSQLKFNNREEVIRFLCSELVEKNYCETDYCQQVLERENLSSTSYGNFFAIPHAIKRCAKKNVVSVCCLEKAIDWGGKKVKLVFLLSLKEER</sequence>
<dbReference type="Proteomes" id="UP000307201">
    <property type="component" value="Unassembled WGS sequence"/>
</dbReference>
<dbReference type="CDD" id="cd00211">
    <property type="entry name" value="PTS_IIA_fru"/>
    <property type="match status" value="1"/>
</dbReference>
<dbReference type="CDD" id="cd05568">
    <property type="entry name" value="PTS_IIB_bgl_like"/>
    <property type="match status" value="1"/>
</dbReference>
<name>A0A5R9BVX0_9LACT</name>
<dbReference type="Gene3D" id="3.40.50.2300">
    <property type="match status" value="1"/>
</dbReference>
<feature type="domain" description="PRD" evidence="4">
    <location>
        <begin position="62"/>
        <end position="164"/>
    </location>
</feature>
<dbReference type="PANTHER" id="PTHR30185">
    <property type="entry name" value="CRYPTIC BETA-GLUCOSIDE BGL OPERON ANTITERMINATOR"/>
    <property type="match status" value="1"/>
</dbReference>
<dbReference type="PROSITE" id="PS51099">
    <property type="entry name" value="PTS_EIIB_TYPE_2"/>
    <property type="match status" value="1"/>
</dbReference>
<dbReference type="InterPro" id="IPR016152">
    <property type="entry name" value="PTrfase/Anion_transptr"/>
</dbReference>
<feature type="domain" description="PTS EIIB type-2" evidence="3">
    <location>
        <begin position="275"/>
        <end position="366"/>
    </location>
</feature>
<dbReference type="PROSITE" id="PS51094">
    <property type="entry name" value="PTS_EIIA_TYPE_2"/>
    <property type="match status" value="1"/>
</dbReference>
<dbReference type="PROSITE" id="PS51372">
    <property type="entry name" value="PRD_2"/>
    <property type="match status" value="2"/>
</dbReference>
<feature type="domain" description="PTS EIIA type-2" evidence="2">
    <location>
        <begin position="370"/>
        <end position="469"/>
    </location>
</feature>
<organism evidence="5 6">
    <name type="scientific">Marinilactibacillus psychrotolerans</name>
    <dbReference type="NCBI Taxonomy" id="191770"/>
    <lineage>
        <taxon>Bacteria</taxon>
        <taxon>Bacillati</taxon>
        <taxon>Bacillota</taxon>
        <taxon>Bacilli</taxon>
        <taxon>Lactobacillales</taxon>
        <taxon>Carnobacteriaceae</taxon>
        <taxon>Marinilactibacillus</taxon>
    </lineage>
</organism>
<keyword evidence="1" id="KW-0677">Repeat</keyword>
<evidence type="ECO:0000313" key="5">
    <source>
        <dbReference type="EMBL" id="TLQ04715.1"/>
    </source>
</evidence>
<dbReference type="GO" id="GO:0008982">
    <property type="term" value="F:protein-N(PI)-phosphohistidine-sugar phosphotransferase activity"/>
    <property type="evidence" value="ECO:0007669"/>
    <property type="project" value="InterPro"/>
</dbReference>
<dbReference type="InterPro" id="IPR050661">
    <property type="entry name" value="BglG_antiterminators"/>
</dbReference>
<dbReference type="Pfam" id="PF00359">
    <property type="entry name" value="PTS_EIIA_2"/>
    <property type="match status" value="1"/>
</dbReference>
<dbReference type="InterPro" id="IPR013011">
    <property type="entry name" value="PTS_EIIB_2"/>
</dbReference>
<proteinExistence type="predicted"/>
<dbReference type="GO" id="GO:0006355">
    <property type="term" value="P:regulation of DNA-templated transcription"/>
    <property type="evidence" value="ECO:0007669"/>
    <property type="project" value="InterPro"/>
</dbReference>
<dbReference type="GO" id="GO:0009401">
    <property type="term" value="P:phosphoenolpyruvate-dependent sugar phosphotransferase system"/>
    <property type="evidence" value="ECO:0007669"/>
    <property type="project" value="InterPro"/>
</dbReference>
<dbReference type="AlphaFoldDB" id="A0A5R9BVX0"/>
<comment type="caution">
    <text evidence="5">The sequence shown here is derived from an EMBL/GenBank/DDBJ whole genome shotgun (WGS) entry which is preliminary data.</text>
</comment>
<protein>
    <submittedName>
        <fullName evidence="5">Transcription antiterminator</fullName>
    </submittedName>
</protein>
<evidence type="ECO:0000259" key="2">
    <source>
        <dbReference type="PROSITE" id="PS51094"/>
    </source>
</evidence>
<dbReference type="OrthoDB" id="3175596at2"/>
<accession>A0A5R9BVX0</accession>
<dbReference type="EMBL" id="VBTE01000069">
    <property type="protein sequence ID" value="TLQ04715.1"/>
    <property type="molecule type" value="Genomic_DNA"/>
</dbReference>